<dbReference type="RefSeq" id="WP_033364450.1">
    <property type="nucleotide sequence ID" value="NZ_CP073767.1"/>
</dbReference>
<evidence type="ECO:0000256" key="1">
    <source>
        <dbReference type="SAM" id="MobiDB-lite"/>
    </source>
</evidence>
<evidence type="ECO:0000313" key="3">
    <source>
        <dbReference type="EMBL" id="UWZ51493.1"/>
    </source>
</evidence>
<reference evidence="3" key="1">
    <citation type="submission" date="2021-04" db="EMBL/GenBank/DDBJ databases">
        <title>Dactylosporangium aurantiacum NRRL B-8018 full assembly.</title>
        <authorList>
            <person name="Hartkoorn R.C."/>
            <person name="Beaudoing E."/>
            <person name="Hot D."/>
        </authorList>
    </citation>
    <scope>NUCLEOTIDE SEQUENCE</scope>
    <source>
        <strain evidence="3">NRRL B-8018</strain>
    </source>
</reference>
<keyword evidence="2" id="KW-0472">Membrane</keyword>
<keyword evidence="2" id="KW-1133">Transmembrane helix</keyword>
<gene>
    <name evidence="3" type="ORF">Daura_32695</name>
</gene>
<evidence type="ECO:0000256" key="2">
    <source>
        <dbReference type="SAM" id="Phobius"/>
    </source>
</evidence>
<evidence type="ECO:0000313" key="4">
    <source>
        <dbReference type="Proteomes" id="UP001058003"/>
    </source>
</evidence>
<proteinExistence type="predicted"/>
<keyword evidence="2" id="KW-0812">Transmembrane</keyword>
<dbReference type="EMBL" id="CP073767">
    <property type="protein sequence ID" value="UWZ51493.1"/>
    <property type="molecule type" value="Genomic_DNA"/>
</dbReference>
<accession>A0A9Q9IE25</accession>
<dbReference type="KEGG" id="daur:Daura_32695"/>
<feature type="compositionally biased region" description="Low complexity" evidence="1">
    <location>
        <begin position="62"/>
        <end position="81"/>
    </location>
</feature>
<organism evidence="3 4">
    <name type="scientific">Dactylosporangium aurantiacum</name>
    <dbReference type="NCBI Taxonomy" id="35754"/>
    <lineage>
        <taxon>Bacteria</taxon>
        <taxon>Bacillati</taxon>
        <taxon>Actinomycetota</taxon>
        <taxon>Actinomycetes</taxon>
        <taxon>Micromonosporales</taxon>
        <taxon>Micromonosporaceae</taxon>
        <taxon>Dactylosporangium</taxon>
    </lineage>
</organism>
<keyword evidence="4" id="KW-1185">Reference proteome</keyword>
<protein>
    <submittedName>
        <fullName evidence="3">Uncharacterized protein</fullName>
    </submittedName>
</protein>
<feature type="region of interest" description="Disordered" evidence="1">
    <location>
        <begin position="62"/>
        <end position="97"/>
    </location>
</feature>
<dbReference type="Proteomes" id="UP001058003">
    <property type="component" value="Chromosome"/>
</dbReference>
<name>A0A9Q9IE25_9ACTN</name>
<sequence>MSHQQLFEPVLADEPPARDTLDGLVRRSRRRVRHRRLATAGVGLVAAGVVVVLALPGAAPPAMTGAPPTTGPATAPPTGTTSIPLIDPSIGPSTPARPASVLLGEDLTEPNDVAPGRLTDAFTAVLKQVAPQAWHDALIIKRQVTSSTWNADLDSPRATIGYDIQAEIHVDGVAGTLVVTLKRRAVDAGCAAAFPPDVSPAVLRAQCAGPARPGTTQTVRDEEPGMVRHVAWRDRTDGSGVGASLDNRPALDGAAPPLTLDQVAAIAADPRLTLYP</sequence>
<dbReference type="AlphaFoldDB" id="A0A9Q9IE25"/>
<feature type="transmembrane region" description="Helical" evidence="2">
    <location>
        <begin position="37"/>
        <end position="59"/>
    </location>
</feature>